<dbReference type="InterPro" id="IPR050792">
    <property type="entry name" value="ADP-ribosylglycohydrolase"/>
</dbReference>
<name>E5DQ64_9CAUD</name>
<evidence type="ECO:0000256" key="1">
    <source>
        <dbReference type="ARBA" id="ARBA00010702"/>
    </source>
</evidence>
<dbReference type="SUPFAM" id="SSF101478">
    <property type="entry name" value="ADP-ribosylglycohydrolase"/>
    <property type="match status" value="1"/>
</dbReference>
<dbReference type="PANTHER" id="PTHR16222">
    <property type="entry name" value="ADP-RIBOSYLGLYCOHYDROLASE"/>
    <property type="match status" value="1"/>
</dbReference>
<dbReference type="GO" id="GO:0016787">
    <property type="term" value="F:hydrolase activity"/>
    <property type="evidence" value="ECO:0007669"/>
    <property type="project" value="UniProtKB-KW"/>
</dbReference>
<dbReference type="RefSeq" id="YP_009011560.1">
    <property type="nucleotide sequence ID" value="NC_023688.1"/>
</dbReference>
<sequence>MNYFAEQIRMTTQAAIIGDCVGSFNEFNFGTKGKKKLRKVTLELLQTKRDVWGHDYGYFTDDTTCALITMNCFKNGEFDIPQIMRQMRAWVEHGSFASNMECFDIGASTFNALYGKPICDAAKGAGNGALMRMYPVALATFGRDPASVERIVREMTEFTHPVEICVEYSLLYVKIMHRILAGVKKEQLENEFGHFFDQNECLPTGYVKDSLTIAWRTFLMFEHKEYGIYCIANMGLDSDTVASIYGSMIGAYSSISGNSQEFDSWLIDNIKRQDLIDSIVEKFSKNVVNSINNEQTKKVAPATA</sequence>
<keyword evidence="4" id="KW-1185">Reference proteome</keyword>
<evidence type="ECO:0000256" key="2">
    <source>
        <dbReference type="ARBA" id="ARBA00022801"/>
    </source>
</evidence>
<evidence type="ECO:0008006" key="5">
    <source>
        <dbReference type="Google" id="ProtNLM"/>
    </source>
</evidence>
<proteinExistence type="inferred from homology"/>
<dbReference type="GeneID" id="18560055"/>
<dbReference type="EMBL" id="GU396103">
    <property type="protein sequence ID" value="ADQ52850.1"/>
    <property type="molecule type" value="Genomic_DNA"/>
</dbReference>
<protein>
    <recommendedName>
        <fullName evidence="5">ADP-ribosylglycohydrolase</fullName>
    </recommendedName>
</protein>
<reference evidence="3 4" key="1">
    <citation type="journal article" date="2010" name="Virol. J.">
        <title>Genomes of the T4-related bacteriophages as windows on microbial genome evolution.</title>
        <authorList>
            <person name="Petrov V.M."/>
            <person name="Ratnayaka S."/>
            <person name="Nolan J.M."/>
            <person name="Miller E.S."/>
            <person name="Karam J.D."/>
        </authorList>
    </citation>
    <scope>NUCLEOTIDE SEQUENCE [LARGE SCALE GENOMIC DNA]</scope>
</reference>
<organism evidence="3 4">
    <name type="scientific">Aeromonas phage PX29</name>
    <dbReference type="NCBI Taxonomy" id="926067"/>
    <lineage>
        <taxon>Viruses</taxon>
        <taxon>Duplodnaviria</taxon>
        <taxon>Heunggongvirae</taxon>
        <taxon>Uroviricota</taxon>
        <taxon>Caudoviricetes</taxon>
        <taxon>Pantevenvirales</taxon>
        <taxon>Straboviridae</taxon>
        <taxon>Angelvirus</taxon>
        <taxon>Angelvirus px29</taxon>
    </lineage>
</organism>
<dbReference type="OrthoDB" id="9301at10239"/>
<dbReference type="InterPro" id="IPR005502">
    <property type="entry name" value="Ribosyl_crysJ1"/>
</dbReference>
<dbReference type="Gene3D" id="1.10.4080.10">
    <property type="entry name" value="ADP-ribosylation/Crystallin J1"/>
    <property type="match status" value="1"/>
</dbReference>
<evidence type="ECO:0000313" key="3">
    <source>
        <dbReference type="EMBL" id="ADQ52850.1"/>
    </source>
</evidence>
<dbReference type="KEGG" id="vg:18560055"/>
<dbReference type="Proteomes" id="UP000008726">
    <property type="component" value="Segment"/>
</dbReference>
<dbReference type="Pfam" id="PF03747">
    <property type="entry name" value="ADP_ribosyl_GH"/>
    <property type="match status" value="1"/>
</dbReference>
<keyword evidence="2" id="KW-0378">Hydrolase</keyword>
<dbReference type="InterPro" id="IPR036705">
    <property type="entry name" value="Ribosyl_crysJ1_sf"/>
</dbReference>
<comment type="similarity">
    <text evidence="1">Belongs to the ADP-ribosylglycohydrolase family.</text>
</comment>
<dbReference type="PANTHER" id="PTHR16222:SF24">
    <property type="entry name" value="ADP-RIBOSYLHYDROLASE ARH3"/>
    <property type="match status" value="1"/>
</dbReference>
<gene>
    <name evidence="3" type="ORF">PX29p131</name>
</gene>
<evidence type="ECO:0000313" key="4">
    <source>
        <dbReference type="Proteomes" id="UP000008726"/>
    </source>
</evidence>
<accession>E5DQ64</accession>